<dbReference type="RefSeq" id="YP_009229527.1">
    <property type="nucleotide sequence ID" value="NC_029243.1"/>
</dbReference>
<proteinExistence type="inferred from homology"/>
<evidence type="ECO:0000256" key="5">
    <source>
        <dbReference type="ARBA" id="ARBA00035280"/>
    </source>
</evidence>
<evidence type="ECO:0000256" key="2">
    <source>
        <dbReference type="ARBA" id="ARBA00008560"/>
    </source>
</evidence>
<evidence type="ECO:0000313" key="8">
    <source>
        <dbReference type="EMBL" id="ALT55607.1"/>
    </source>
</evidence>
<reference evidence="9" key="2">
    <citation type="journal article" date="2019" name="Mitochondrial DNA Part B Resour">
        <title>The complete chloroplast genome of agarwood producing species, Aquilaria sinensis (Lour.) Gilg: a species on IUCN red list.</title>
        <authorList>
            <person name="Lin C."/>
            <person name="Hsiao Y."/>
            <person name="Hsiao Y."/>
            <person name="Chou S."/>
            <person name="Chen A."/>
            <person name="Kuo C."/>
            <person name="Chen L."/>
        </authorList>
    </citation>
    <scope>NUCLEOTIDE SEQUENCE</scope>
</reference>
<dbReference type="PANTHER" id="PTHR36083:SF1">
    <property type="entry name" value="LARGE RIBOSOMAL SUBUNIT PROTEIN BL32C"/>
    <property type="match status" value="1"/>
</dbReference>
<dbReference type="InterPro" id="IPR002677">
    <property type="entry name" value="Ribosomal_bL32"/>
</dbReference>
<sequence>MAVPKKRTSRAKKLICKNIWKNKAYWAALKAFSFAKSVSMGNSKSFSFYGEGDSKGFLSTEKNNKTLK</sequence>
<protein>
    <recommendedName>
        <fullName evidence="5 6">Large ribosomal subunit protein bL32c</fullName>
    </recommendedName>
</protein>
<evidence type="ECO:0000256" key="7">
    <source>
        <dbReference type="SAM" id="MobiDB-lite"/>
    </source>
</evidence>
<dbReference type="InterPro" id="IPR044958">
    <property type="entry name" value="Ribosomal_bL32_plant/cyanobact"/>
</dbReference>
<dbReference type="AlphaFoldDB" id="A0A0U3DZW9"/>
<dbReference type="PANTHER" id="PTHR36083">
    <property type="entry name" value="50S RIBOSOMAL PROTEIN L32, CHLOROPLASTIC"/>
    <property type="match status" value="1"/>
</dbReference>
<evidence type="ECO:0000256" key="6">
    <source>
        <dbReference type="HAMAP-Rule" id="MF_00340"/>
    </source>
</evidence>
<comment type="subcellular location">
    <subcellularLocation>
        <location evidence="1 6">Plastid</location>
        <location evidence="1 6">Chloroplast</location>
    </subcellularLocation>
</comment>
<accession>A0A0U3DZW9</accession>
<keyword evidence="4 6" id="KW-0687">Ribonucleoprotein</keyword>
<comment type="similarity">
    <text evidence="2 6">Belongs to the bacterial ribosomal protein bL32 family.</text>
</comment>
<reference evidence="10" key="4">
    <citation type="journal article" date="2020" name="Mitochondrial DNA Part B Resour">
        <title>Characterization of the complete chloroplast genome of Aquilaria sinensis, an endangered agarwood-producing tree.</title>
        <authorList>
            <person name="Deng X."/>
            <person name="Jiang Z."/>
            <person name="Jiang Q."/>
            <person name="Guo W."/>
            <person name="Li Y."/>
            <person name="Zhang X."/>
        </authorList>
    </citation>
    <scope>NUCLEOTIDE SEQUENCE</scope>
</reference>
<dbReference type="EMBL" id="MN720647">
    <property type="protein sequence ID" value="QIS92277.1"/>
    <property type="molecule type" value="Genomic_DNA"/>
</dbReference>
<evidence type="ECO:0000313" key="9">
    <source>
        <dbReference type="EMBL" id="BBL87135.1"/>
    </source>
</evidence>
<evidence type="ECO:0000256" key="1">
    <source>
        <dbReference type="ARBA" id="ARBA00004229"/>
    </source>
</evidence>
<dbReference type="GO" id="GO:0006412">
    <property type="term" value="P:translation"/>
    <property type="evidence" value="ECO:0007669"/>
    <property type="project" value="UniProtKB-UniRule"/>
</dbReference>
<keyword evidence="8" id="KW-0150">Chloroplast</keyword>
<reference evidence="11" key="3">
    <citation type="submission" date="2019-07" db="EMBL/GenBank/DDBJ databases">
        <authorList>
            <person name="Hishamuddin M."/>
            <person name="Lee S."/>
            <person name="Mohamed R."/>
        </authorList>
    </citation>
    <scope>NUCLEOTIDE SEQUENCE</scope>
</reference>
<dbReference type="GO" id="GO:0003735">
    <property type="term" value="F:structural constituent of ribosome"/>
    <property type="evidence" value="ECO:0007669"/>
    <property type="project" value="InterPro"/>
</dbReference>
<evidence type="ECO:0000313" key="11">
    <source>
        <dbReference type="EMBL" id="QNO35214.1"/>
    </source>
</evidence>
<evidence type="ECO:0000256" key="3">
    <source>
        <dbReference type="ARBA" id="ARBA00022980"/>
    </source>
</evidence>
<dbReference type="GO" id="GO:0015934">
    <property type="term" value="C:large ribosomal subunit"/>
    <property type="evidence" value="ECO:0007669"/>
    <property type="project" value="InterPro"/>
</dbReference>
<dbReference type="HAMAP" id="MF_00340">
    <property type="entry name" value="Ribosomal_bL32"/>
    <property type="match status" value="1"/>
</dbReference>
<dbReference type="EMBL" id="MN147870">
    <property type="protein sequence ID" value="QNO35214.1"/>
    <property type="molecule type" value="Genomic_DNA"/>
</dbReference>
<evidence type="ECO:0000256" key="4">
    <source>
        <dbReference type="ARBA" id="ARBA00023274"/>
    </source>
</evidence>
<feature type="region of interest" description="Disordered" evidence="7">
    <location>
        <begin position="48"/>
        <end position="68"/>
    </location>
</feature>
<dbReference type="EMBL" id="LC491571">
    <property type="protein sequence ID" value="BBL87135.1"/>
    <property type="molecule type" value="Genomic_DNA"/>
</dbReference>
<reference evidence="8" key="1">
    <citation type="submission" date="2015-06" db="EMBL/GenBank/DDBJ databases">
        <authorList>
            <person name="Hoefler B.C."/>
            <person name="Straight P.D."/>
        </authorList>
    </citation>
    <scope>NUCLEOTIDE SEQUENCE</scope>
</reference>
<evidence type="ECO:0000313" key="10">
    <source>
        <dbReference type="EMBL" id="QIS92277.1"/>
    </source>
</evidence>
<name>A0A0U3DZW9_9ROSI</name>
<keyword evidence="8" id="KW-0934">Plastid</keyword>
<keyword evidence="3 6" id="KW-0689">Ribosomal protein</keyword>
<dbReference type="GeneID" id="26836461"/>
<reference evidence="11" key="5">
    <citation type="journal article" date="2020" name="Sci. Rep.">
        <title>Comparison of eight complete chloroplast genomes of the endangered Aquilaria tree species (Thymelaeaceae) and their phylogenetic relationships.</title>
        <authorList>
            <person name="Hishamuddin M.S."/>
            <person name="Lee S.Y."/>
            <person name="Ng W.L."/>
            <person name="Ramlee S.I."/>
            <person name="Lamasudin D.U."/>
            <person name="Mohamed R."/>
        </authorList>
    </citation>
    <scope>NUCLEOTIDE SEQUENCE</scope>
</reference>
<organism evidence="8">
    <name type="scientific">Aquilaria sinensis</name>
    <dbReference type="NCBI Taxonomy" id="210372"/>
    <lineage>
        <taxon>Eukaryota</taxon>
        <taxon>Viridiplantae</taxon>
        <taxon>Streptophyta</taxon>
        <taxon>Embryophyta</taxon>
        <taxon>Tracheophyta</taxon>
        <taxon>Spermatophyta</taxon>
        <taxon>Magnoliopsida</taxon>
        <taxon>eudicotyledons</taxon>
        <taxon>Gunneridae</taxon>
        <taxon>Pentapetalae</taxon>
        <taxon>rosids</taxon>
        <taxon>malvids</taxon>
        <taxon>Malvales</taxon>
        <taxon>Thymelaeaceae</taxon>
        <taxon>Aquilaria</taxon>
    </lineage>
</organism>
<gene>
    <name evidence="6 8" type="primary">rpl32</name>
</gene>
<dbReference type="EMBL" id="KT148967">
    <property type="protein sequence ID" value="ALT55607.1"/>
    <property type="molecule type" value="Genomic_DNA"/>
</dbReference>
<geneLocation type="chloroplast" evidence="8"/>
<dbReference type="GO" id="GO:0009507">
    <property type="term" value="C:chloroplast"/>
    <property type="evidence" value="ECO:0007669"/>
    <property type="project" value="UniProtKB-SubCell"/>
</dbReference>